<dbReference type="SMART" id="SM00360">
    <property type="entry name" value="RRM"/>
    <property type="match status" value="1"/>
</dbReference>
<comment type="caution">
    <text evidence="4">The sequence shown here is derived from an EMBL/GenBank/DDBJ whole genome shotgun (WGS) entry which is preliminary data.</text>
</comment>
<accession>A0AAW1RQQ2</accession>
<feature type="compositionally biased region" description="Low complexity" evidence="2">
    <location>
        <begin position="144"/>
        <end position="156"/>
    </location>
</feature>
<dbReference type="Proteomes" id="UP001438707">
    <property type="component" value="Unassembled WGS sequence"/>
</dbReference>
<protein>
    <recommendedName>
        <fullName evidence="3">RRM domain-containing protein</fullName>
    </recommendedName>
</protein>
<evidence type="ECO:0000256" key="2">
    <source>
        <dbReference type="SAM" id="MobiDB-lite"/>
    </source>
</evidence>
<feature type="compositionally biased region" description="Basic and acidic residues" evidence="2">
    <location>
        <begin position="87"/>
        <end position="109"/>
    </location>
</feature>
<evidence type="ECO:0000259" key="3">
    <source>
        <dbReference type="PROSITE" id="PS50102"/>
    </source>
</evidence>
<dbReference type="PANTHER" id="PTHR48034">
    <property type="entry name" value="TRANSFORMER-2 SEX-DETERMINING PROTEIN-RELATED"/>
    <property type="match status" value="1"/>
</dbReference>
<dbReference type="InterPro" id="IPR035979">
    <property type="entry name" value="RBD_domain_sf"/>
</dbReference>
<reference evidence="4 5" key="1">
    <citation type="journal article" date="2024" name="Nat. Commun.">
        <title>Phylogenomics reveals the evolutionary origins of lichenization in chlorophyte algae.</title>
        <authorList>
            <person name="Puginier C."/>
            <person name="Libourel C."/>
            <person name="Otte J."/>
            <person name="Skaloud P."/>
            <person name="Haon M."/>
            <person name="Grisel S."/>
            <person name="Petersen M."/>
            <person name="Berrin J.G."/>
            <person name="Delaux P.M."/>
            <person name="Dal Grande F."/>
            <person name="Keller J."/>
        </authorList>
    </citation>
    <scope>NUCLEOTIDE SEQUENCE [LARGE SCALE GENOMIC DNA]</scope>
    <source>
        <strain evidence="4 5">SAG 2145</strain>
    </source>
</reference>
<dbReference type="InterPro" id="IPR000504">
    <property type="entry name" value="RRM_dom"/>
</dbReference>
<keyword evidence="5" id="KW-1185">Reference proteome</keyword>
<name>A0AAW1RQQ2_9CHLO</name>
<dbReference type="PROSITE" id="PS50102">
    <property type="entry name" value="RRM"/>
    <property type="match status" value="1"/>
</dbReference>
<dbReference type="EMBL" id="JALJOS010000008">
    <property type="protein sequence ID" value="KAK9835813.1"/>
    <property type="molecule type" value="Genomic_DNA"/>
</dbReference>
<dbReference type="Gene3D" id="3.30.70.330">
    <property type="match status" value="1"/>
</dbReference>
<dbReference type="InterPro" id="IPR012677">
    <property type="entry name" value="Nucleotide-bd_a/b_plait_sf"/>
</dbReference>
<evidence type="ECO:0000313" key="5">
    <source>
        <dbReference type="Proteomes" id="UP001438707"/>
    </source>
</evidence>
<evidence type="ECO:0000256" key="1">
    <source>
        <dbReference type="PROSITE-ProRule" id="PRU00176"/>
    </source>
</evidence>
<sequence length="226" mass="25550">MSGGGRPGRVSLLVRNLPLDCRPDDIRMKFERYGEIRDVYLPRDFYTGRLRGFGFIEFRDTRDAEDAMYEMDRRQVGGREISVVLSKENRKTPREMLRRDDSDTRDSRHGSSRRRSRSRSPRRSRRRSYSRSPRPSSRRRSVTPAGRSRSRSPARGSGRDDRSMSPADRRDSRSASPGRPRSLTPHAGSLQPNGEEALPTRYVEGDPLGAGPSASSLPGEDCEPAA</sequence>
<feature type="compositionally biased region" description="Basic residues" evidence="2">
    <location>
        <begin position="110"/>
        <end position="129"/>
    </location>
</feature>
<feature type="region of interest" description="Disordered" evidence="2">
    <location>
        <begin position="85"/>
        <end position="226"/>
    </location>
</feature>
<proteinExistence type="predicted"/>
<dbReference type="GO" id="GO:0003723">
    <property type="term" value="F:RNA binding"/>
    <property type="evidence" value="ECO:0007669"/>
    <property type="project" value="UniProtKB-UniRule"/>
</dbReference>
<organism evidence="4 5">
    <name type="scientific">Apatococcus lobatus</name>
    <dbReference type="NCBI Taxonomy" id="904363"/>
    <lineage>
        <taxon>Eukaryota</taxon>
        <taxon>Viridiplantae</taxon>
        <taxon>Chlorophyta</taxon>
        <taxon>core chlorophytes</taxon>
        <taxon>Trebouxiophyceae</taxon>
        <taxon>Chlorellales</taxon>
        <taxon>Chlorellaceae</taxon>
        <taxon>Apatococcus</taxon>
    </lineage>
</organism>
<feature type="compositionally biased region" description="Basic and acidic residues" evidence="2">
    <location>
        <begin position="157"/>
        <end position="173"/>
    </location>
</feature>
<dbReference type="SUPFAM" id="SSF54928">
    <property type="entry name" value="RNA-binding domain, RBD"/>
    <property type="match status" value="1"/>
</dbReference>
<dbReference type="AlphaFoldDB" id="A0AAW1RQQ2"/>
<gene>
    <name evidence="4" type="ORF">WJX74_008507</name>
</gene>
<dbReference type="InterPro" id="IPR050441">
    <property type="entry name" value="RBM"/>
</dbReference>
<keyword evidence="1" id="KW-0694">RNA-binding</keyword>
<evidence type="ECO:0000313" key="4">
    <source>
        <dbReference type="EMBL" id="KAK9835813.1"/>
    </source>
</evidence>
<feature type="domain" description="RRM" evidence="3">
    <location>
        <begin position="10"/>
        <end position="88"/>
    </location>
</feature>
<dbReference type="Pfam" id="PF00076">
    <property type="entry name" value="RRM_1"/>
    <property type="match status" value="1"/>
</dbReference>